<accession>A0A0E9QTC0</accession>
<proteinExistence type="predicted"/>
<name>A0A0E9QTC0_ANGAN</name>
<reference evidence="1" key="1">
    <citation type="submission" date="2014-11" db="EMBL/GenBank/DDBJ databases">
        <authorList>
            <person name="Amaro Gonzalez C."/>
        </authorList>
    </citation>
    <scope>NUCLEOTIDE SEQUENCE</scope>
</reference>
<protein>
    <submittedName>
        <fullName evidence="1">Uncharacterized protein</fullName>
    </submittedName>
</protein>
<organism evidence="1">
    <name type="scientific">Anguilla anguilla</name>
    <name type="common">European freshwater eel</name>
    <name type="synonym">Muraena anguilla</name>
    <dbReference type="NCBI Taxonomy" id="7936"/>
    <lineage>
        <taxon>Eukaryota</taxon>
        <taxon>Metazoa</taxon>
        <taxon>Chordata</taxon>
        <taxon>Craniata</taxon>
        <taxon>Vertebrata</taxon>
        <taxon>Euteleostomi</taxon>
        <taxon>Actinopterygii</taxon>
        <taxon>Neopterygii</taxon>
        <taxon>Teleostei</taxon>
        <taxon>Anguilliformes</taxon>
        <taxon>Anguillidae</taxon>
        <taxon>Anguilla</taxon>
    </lineage>
</organism>
<evidence type="ECO:0000313" key="1">
    <source>
        <dbReference type="EMBL" id="JAH20079.1"/>
    </source>
</evidence>
<dbReference type="AlphaFoldDB" id="A0A0E9QTC0"/>
<dbReference type="EMBL" id="GBXM01088498">
    <property type="protein sequence ID" value="JAH20079.1"/>
    <property type="molecule type" value="Transcribed_RNA"/>
</dbReference>
<reference evidence="1" key="2">
    <citation type="journal article" date="2015" name="Fish Shellfish Immunol.">
        <title>Early steps in the European eel (Anguilla anguilla)-Vibrio vulnificus interaction in the gills: Role of the RtxA13 toxin.</title>
        <authorList>
            <person name="Callol A."/>
            <person name="Pajuelo D."/>
            <person name="Ebbesson L."/>
            <person name="Teles M."/>
            <person name="MacKenzie S."/>
            <person name="Amaro C."/>
        </authorList>
    </citation>
    <scope>NUCLEOTIDE SEQUENCE</scope>
</reference>
<sequence>MGTCVCVCVSVCLCTSHHSSNHTGKARRW</sequence>